<dbReference type="InterPro" id="IPR002052">
    <property type="entry name" value="DNA_methylase_N6_adenine_CS"/>
</dbReference>
<reference evidence="5 6" key="1">
    <citation type="submission" date="2015-09" db="EMBL/GenBank/DDBJ databases">
        <title>Genome sequence of Oxobacter pfennigii DSM 3222.</title>
        <authorList>
            <person name="Poehlein A."/>
            <person name="Bengelsdorf F.R."/>
            <person name="Schiel-Bengelsdorf B."/>
            <person name="Duerre P."/>
            <person name="Daniel R."/>
        </authorList>
    </citation>
    <scope>NUCLEOTIDE SEQUENCE [LARGE SCALE GENOMIC DNA]</scope>
    <source>
        <strain evidence="5 6">DSM 3222</strain>
    </source>
</reference>
<keyword evidence="3" id="KW-0694">RNA-binding</keyword>
<dbReference type="CDD" id="cd11715">
    <property type="entry name" value="THUMP_AdoMetMT"/>
    <property type="match status" value="1"/>
</dbReference>
<evidence type="ECO:0000256" key="1">
    <source>
        <dbReference type="ARBA" id="ARBA00022603"/>
    </source>
</evidence>
<comment type="caution">
    <text evidence="5">The sequence shown here is derived from an EMBL/GenBank/DDBJ whole genome shotgun (WGS) entry which is preliminary data.</text>
</comment>
<dbReference type="Pfam" id="PF22020">
    <property type="entry name" value="RlmL_1st"/>
    <property type="match status" value="1"/>
</dbReference>
<dbReference type="PROSITE" id="PS00092">
    <property type="entry name" value="N6_MTASE"/>
    <property type="match status" value="1"/>
</dbReference>
<evidence type="ECO:0000313" key="5">
    <source>
        <dbReference type="EMBL" id="KPU43051.1"/>
    </source>
</evidence>
<dbReference type="PATRIC" id="fig|36849.3.peg.3496"/>
<name>A0A0P8Y8J3_9CLOT</name>
<accession>A0A0P8Y8J3</accession>
<sequence>MKQFELIATSAFGLESVLAEEIKKLGYEDIKVENGRVEFKGDEGAIARCNLWLRTADRVLIKVGEFEALSFEELFEKTKALTWPDYIPVNANFPVAKAKSVKSKLFSLSDSQAIVKKAVVESMKKKYNREWFEETGPMYSIQVSILKDVATLTIDTSGVALHKRGYRKLNNEAPIKETLAAGMVLLSRWKSDRQLIDPMCGSATIPIEAAMIGLNMAPGSRRNFECENWPIIQSGVWKTAREEAMDLFNYESEFKILGSDIDGQVLRNARHNVDHFGLSDYIYFQKLSVSELKSSKKYGYIISNPPYGERLGEKREVEELYKTMGRVFNNLEDWSYYILTAHSDFQKLFGKKADKNRKLYNGRLLCYYYQYFGARPPKQKSPD</sequence>
<dbReference type="InterPro" id="IPR029063">
    <property type="entry name" value="SAM-dependent_MTases_sf"/>
</dbReference>
<organism evidence="5 6">
    <name type="scientific">Oxobacter pfennigii</name>
    <dbReference type="NCBI Taxonomy" id="36849"/>
    <lineage>
        <taxon>Bacteria</taxon>
        <taxon>Bacillati</taxon>
        <taxon>Bacillota</taxon>
        <taxon>Clostridia</taxon>
        <taxon>Eubacteriales</taxon>
        <taxon>Clostridiaceae</taxon>
        <taxon>Oxobacter</taxon>
    </lineage>
</organism>
<dbReference type="RefSeq" id="WP_054876300.1">
    <property type="nucleotide sequence ID" value="NZ_LKET01000043.1"/>
</dbReference>
<evidence type="ECO:0000256" key="3">
    <source>
        <dbReference type="PROSITE-ProRule" id="PRU00529"/>
    </source>
</evidence>
<dbReference type="PROSITE" id="PS51165">
    <property type="entry name" value="THUMP"/>
    <property type="match status" value="1"/>
</dbReference>
<proteinExistence type="predicted"/>
<evidence type="ECO:0000259" key="4">
    <source>
        <dbReference type="PROSITE" id="PS51165"/>
    </source>
</evidence>
<dbReference type="Pfam" id="PF01170">
    <property type="entry name" value="UPF0020"/>
    <property type="match status" value="1"/>
</dbReference>
<dbReference type="InterPro" id="IPR000241">
    <property type="entry name" value="RlmKL-like_Mtase"/>
</dbReference>
<gene>
    <name evidence="5" type="primary">rlmL</name>
    <name evidence="5" type="ORF">OXPF_33010</name>
</gene>
<dbReference type="PANTHER" id="PTHR47313">
    <property type="entry name" value="RIBOSOMAL RNA LARGE SUBUNIT METHYLTRANSFERASE K/L"/>
    <property type="match status" value="1"/>
</dbReference>
<dbReference type="GO" id="GO:0008990">
    <property type="term" value="F:rRNA (guanine-N2-)-methyltransferase activity"/>
    <property type="evidence" value="ECO:0007669"/>
    <property type="project" value="TreeGrafter"/>
</dbReference>
<dbReference type="PANTHER" id="PTHR47313:SF1">
    <property type="entry name" value="RIBOSOMAL RNA LARGE SUBUNIT METHYLTRANSFERASE K_L"/>
    <property type="match status" value="1"/>
</dbReference>
<dbReference type="OrthoDB" id="9809404at2"/>
<dbReference type="Pfam" id="PF02926">
    <property type="entry name" value="THUMP"/>
    <property type="match status" value="1"/>
</dbReference>
<protein>
    <submittedName>
        <fullName evidence="5">Ribosomal RNA large subunit methyltransferase K/L</fullName>
    </submittedName>
</protein>
<dbReference type="Gene3D" id="3.30.2130.30">
    <property type="match status" value="1"/>
</dbReference>
<keyword evidence="1 5" id="KW-0489">Methyltransferase</keyword>
<dbReference type="Proteomes" id="UP000050326">
    <property type="component" value="Unassembled WGS sequence"/>
</dbReference>
<dbReference type="SMART" id="SM00981">
    <property type="entry name" value="THUMP"/>
    <property type="match status" value="1"/>
</dbReference>
<dbReference type="GO" id="GO:0070043">
    <property type="term" value="F:rRNA (guanine-N7-)-methyltransferase activity"/>
    <property type="evidence" value="ECO:0007669"/>
    <property type="project" value="TreeGrafter"/>
</dbReference>
<dbReference type="InterPro" id="IPR054170">
    <property type="entry name" value="RlmL_1st"/>
</dbReference>
<dbReference type="Gene3D" id="3.40.50.150">
    <property type="entry name" value="Vaccinia Virus protein VP39"/>
    <property type="match status" value="1"/>
</dbReference>
<dbReference type="SUPFAM" id="SSF53335">
    <property type="entry name" value="S-adenosyl-L-methionine-dependent methyltransferases"/>
    <property type="match status" value="1"/>
</dbReference>
<dbReference type="InterPro" id="IPR004114">
    <property type="entry name" value="THUMP_dom"/>
</dbReference>
<keyword evidence="6" id="KW-1185">Reference proteome</keyword>
<evidence type="ECO:0000313" key="6">
    <source>
        <dbReference type="Proteomes" id="UP000050326"/>
    </source>
</evidence>
<feature type="domain" description="THUMP" evidence="4">
    <location>
        <begin position="45"/>
        <end position="156"/>
    </location>
</feature>
<dbReference type="STRING" id="36849.OXPF_33010"/>
<dbReference type="GO" id="GO:0003723">
    <property type="term" value="F:RNA binding"/>
    <property type="evidence" value="ECO:0007669"/>
    <property type="project" value="UniProtKB-UniRule"/>
</dbReference>
<dbReference type="EMBL" id="LKET01000043">
    <property type="protein sequence ID" value="KPU43051.1"/>
    <property type="molecule type" value="Genomic_DNA"/>
</dbReference>
<dbReference type="AlphaFoldDB" id="A0A0P8Y8J3"/>
<keyword evidence="2 5" id="KW-0808">Transferase</keyword>
<evidence type="ECO:0000256" key="2">
    <source>
        <dbReference type="ARBA" id="ARBA00022679"/>
    </source>
</evidence>